<dbReference type="OrthoDB" id="10033446at2759"/>
<dbReference type="EMBL" id="KB292291">
    <property type="protein sequence ID" value="ELU17853.1"/>
    <property type="molecule type" value="Genomic_DNA"/>
</dbReference>
<dbReference type="Pfam" id="PF10324">
    <property type="entry name" value="7TM_GPCR_Srw"/>
    <property type="match status" value="1"/>
</dbReference>
<dbReference type="GO" id="GO:0016020">
    <property type="term" value="C:membrane"/>
    <property type="evidence" value="ECO:0007669"/>
    <property type="project" value="UniProtKB-SubCell"/>
</dbReference>
<feature type="transmembrane region" description="Helical" evidence="5">
    <location>
        <begin position="147"/>
        <end position="165"/>
    </location>
</feature>
<feature type="transmembrane region" description="Helical" evidence="5">
    <location>
        <begin position="323"/>
        <end position="349"/>
    </location>
</feature>
<dbReference type="PROSITE" id="PS50262">
    <property type="entry name" value="G_PROTEIN_RECEP_F1_2"/>
    <property type="match status" value="1"/>
</dbReference>
<keyword evidence="9" id="KW-1185">Reference proteome</keyword>
<dbReference type="InterPro" id="IPR019427">
    <property type="entry name" value="7TM_GPCR_serpentine_rcpt_Srw"/>
</dbReference>
<dbReference type="PANTHER" id="PTHR46641">
    <property type="entry name" value="FMRFAMIDE RECEPTOR-RELATED"/>
    <property type="match status" value="1"/>
</dbReference>
<dbReference type="Proteomes" id="UP000014760">
    <property type="component" value="Unassembled WGS sequence"/>
</dbReference>
<feature type="transmembrane region" description="Helical" evidence="5">
    <location>
        <begin position="177"/>
        <end position="200"/>
    </location>
</feature>
<evidence type="ECO:0000256" key="3">
    <source>
        <dbReference type="ARBA" id="ARBA00022989"/>
    </source>
</evidence>
<feature type="domain" description="G-protein coupled receptors family 1 profile" evidence="6">
    <location>
        <begin position="76"/>
        <end position="346"/>
    </location>
</feature>
<dbReference type="EnsemblMetazoa" id="CapteT212238">
    <property type="protein sequence ID" value="CapteP212238"/>
    <property type="gene ID" value="CapteG212238"/>
</dbReference>
<sequence>MDNVCSYVGASLDGFIIKDSLTNETEVPQNTSHAYSDYSTTGFAGLNASSSDSPLDLRFYLYGVINPIFCVMGIIGNALNILVLTRRRMQESMDCTMEKAAQTGLVALAASDMLYCITALFNEFFGGNQTLFMGRNIWMFAQIYGNYVQNIFMNSSTWLTVIMAAGRYAAICRPLHARYLVGITATRIAVLSTFLTWILLQLPTVWRHSVAEIECYGQTVYILDEGVFITNLKLRMTFSYLWSVFGYFIPVLILAYCNVHLIKALRESNRMRRLYRVSPRGPSAGSRITPTLVAIVCMFLLLVSPSEILQFFHYTVSGQEFEAFNIALVFSNMLLTVNFAFNFVLYCIVNVHFRETWKEVVFCFVRRKYYGPLRKRKNSASTKASFIGQSTFESMV</sequence>
<evidence type="ECO:0000313" key="7">
    <source>
        <dbReference type="EMBL" id="ELU17853.1"/>
    </source>
</evidence>
<dbReference type="FunCoup" id="R7VG79">
    <property type="interactions" value="20"/>
</dbReference>
<feature type="transmembrane region" description="Helical" evidence="5">
    <location>
        <begin position="240"/>
        <end position="263"/>
    </location>
</feature>
<keyword evidence="4 5" id="KW-0472">Membrane</keyword>
<evidence type="ECO:0000313" key="8">
    <source>
        <dbReference type="EnsemblMetazoa" id="CapteP212238"/>
    </source>
</evidence>
<name>R7VG79_CAPTE</name>
<protein>
    <recommendedName>
        <fullName evidence="6">G-protein coupled receptors family 1 profile domain-containing protein</fullName>
    </recommendedName>
</protein>
<evidence type="ECO:0000259" key="6">
    <source>
        <dbReference type="PROSITE" id="PS50262"/>
    </source>
</evidence>
<evidence type="ECO:0000256" key="5">
    <source>
        <dbReference type="SAM" id="Phobius"/>
    </source>
</evidence>
<gene>
    <name evidence="7" type="ORF">CAPTEDRAFT_212238</name>
</gene>
<dbReference type="OMA" id="WLVHIVS"/>
<evidence type="ECO:0000256" key="2">
    <source>
        <dbReference type="ARBA" id="ARBA00022692"/>
    </source>
</evidence>
<reference evidence="9" key="1">
    <citation type="submission" date="2012-12" db="EMBL/GenBank/DDBJ databases">
        <authorList>
            <person name="Hellsten U."/>
            <person name="Grimwood J."/>
            <person name="Chapman J.A."/>
            <person name="Shapiro H."/>
            <person name="Aerts A."/>
            <person name="Otillar R.P."/>
            <person name="Terry A.Y."/>
            <person name="Boore J.L."/>
            <person name="Simakov O."/>
            <person name="Marletaz F."/>
            <person name="Cho S.-J."/>
            <person name="Edsinger-Gonzales E."/>
            <person name="Havlak P."/>
            <person name="Kuo D.-H."/>
            <person name="Larsson T."/>
            <person name="Lv J."/>
            <person name="Arendt D."/>
            <person name="Savage R."/>
            <person name="Osoegawa K."/>
            <person name="de Jong P."/>
            <person name="Lindberg D.R."/>
            <person name="Seaver E.C."/>
            <person name="Weisblat D.A."/>
            <person name="Putnam N.H."/>
            <person name="Grigoriev I.V."/>
            <person name="Rokhsar D.S."/>
        </authorList>
    </citation>
    <scope>NUCLEOTIDE SEQUENCE</scope>
    <source>
        <strain evidence="9">I ESC-2004</strain>
    </source>
</reference>
<feature type="transmembrane region" description="Helical" evidence="5">
    <location>
        <begin position="105"/>
        <end position="127"/>
    </location>
</feature>
<reference evidence="7 9" key="2">
    <citation type="journal article" date="2013" name="Nature">
        <title>Insights into bilaterian evolution from three spiralian genomes.</title>
        <authorList>
            <person name="Simakov O."/>
            <person name="Marletaz F."/>
            <person name="Cho S.J."/>
            <person name="Edsinger-Gonzales E."/>
            <person name="Havlak P."/>
            <person name="Hellsten U."/>
            <person name="Kuo D.H."/>
            <person name="Larsson T."/>
            <person name="Lv J."/>
            <person name="Arendt D."/>
            <person name="Savage R."/>
            <person name="Osoegawa K."/>
            <person name="de Jong P."/>
            <person name="Grimwood J."/>
            <person name="Chapman J.A."/>
            <person name="Shapiro H."/>
            <person name="Aerts A."/>
            <person name="Otillar R.P."/>
            <person name="Terry A.Y."/>
            <person name="Boore J.L."/>
            <person name="Grigoriev I.V."/>
            <person name="Lindberg D.R."/>
            <person name="Seaver E.C."/>
            <person name="Weisblat D.A."/>
            <person name="Putnam N.H."/>
            <person name="Rokhsar D.S."/>
        </authorList>
    </citation>
    <scope>NUCLEOTIDE SEQUENCE</scope>
    <source>
        <strain evidence="7 9">I ESC-2004</strain>
    </source>
</reference>
<dbReference type="InterPro" id="IPR052954">
    <property type="entry name" value="GPCR-Ligand_Int"/>
</dbReference>
<keyword evidence="3 5" id="KW-1133">Transmembrane helix</keyword>
<keyword evidence="2 5" id="KW-0812">Transmembrane</keyword>
<dbReference type="AlphaFoldDB" id="R7VG79"/>
<dbReference type="Gene3D" id="1.20.1070.10">
    <property type="entry name" value="Rhodopsin 7-helix transmembrane proteins"/>
    <property type="match status" value="1"/>
</dbReference>
<dbReference type="EMBL" id="AMQN01016666">
    <property type="status" value="NOT_ANNOTATED_CDS"/>
    <property type="molecule type" value="Genomic_DNA"/>
</dbReference>
<evidence type="ECO:0000256" key="4">
    <source>
        <dbReference type="ARBA" id="ARBA00023136"/>
    </source>
</evidence>
<accession>R7VG79</accession>
<comment type="subcellular location">
    <subcellularLocation>
        <location evidence="1">Membrane</location>
    </subcellularLocation>
</comment>
<organism evidence="7">
    <name type="scientific">Capitella teleta</name>
    <name type="common">Polychaete worm</name>
    <dbReference type="NCBI Taxonomy" id="283909"/>
    <lineage>
        <taxon>Eukaryota</taxon>
        <taxon>Metazoa</taxon>
        <taxon>Spiralia</taxon>
        <taxon>Lophotrochozoa</taxon>
        <taxon>Annelida</taxon>
        <taxon>Polychaeta</taxon>
        <taxon>Sedentaria</taxon>
        <taxon>Scolecida</taxon>
        <taxon>Capitellidae</taxon>
        <taxon>Capitella</taxon>
    </lineage>
</organism>
<dbReference type="CDD" id="cd14978">
    <property type="entry name" value="7tmA_FMRFamide_R-like"/>
    <property type="match status" value="1"/>
</dbReference>
<dbReference type="InterPro" id="IPR000276">
    <property type="entry name" value="GPCR_Rhodpsn"/>
</dbReference>
<dbReference type="InterPro" id="IPR017452">
    <property type="entry name" value="GPCR_Rhodpsn_7TM"/>
</dbReference>
<proteinExistence type="predicted"/>
<reference evidence="8" key="3">
    <citation type="submission" date="2015-06" db="UniProtKB">
        <authorList>
            <consortium name="EnsemblMetazoa"/>
        </authorList>
    </citation>
    <scope>IDENTIFICATION</scope>
</reference>
<dbReference type="HOGENOM" id="CLU_009579_24_7_1"/>
<dbReference type="PRINTS" id="PR00237">
    <property type="entry name" value="GPCRRHODOPSN"/>
</dbReference>
<feature type="transmembrane region" description="Helical" evidence="5">
    <location>
        <begin position="59"/>
        <end position="84"/>
    </location>
</feature>
<feature type="transmembrane region" description="Helical" evidence="5">
    <location>
        <begin position="284"/>
        <end position="303"/>
    </location>
</feature>
<evidence type="ECO:0000313" key="9">
    <source>
        <dbReference type="Proteomes" id="UP000014760"/>
    </source>
</evidence>
<dbReference type="SUPFAM" id="SSF81321">
    <property type="entry name" value="Family A G protein-coupled receptor-like"/>
    <property type="match status" value="1"/>
</dbReference>
<dbReference type="PANTHER" id="PTHR46641:SF2">
    <property type="entry name" value="FMRFAMIDE RECEPTOR"/>
    <property type="match status" value="1"/>
</dbReference>
<dbReference type="STRING" id="283909.R7VG79"/>
<evidence type="ECO:0000256" key="1">
    <source>
        <dbReference type="ARBA" id="ARBA00004370"/>
    </source>
</evidence>
<dbReference type="GO" id="GO:0008528">
    <property type="term" value="F:G protein-coupled peptide receptor activity"/>
    <property type="evidence" value="ECO:0007669"/>
    <property type="project" value="InterPro"/>
</dbReference>